<protein>
    <submittedName>
        <fullName evidence="1">Uncharacterized protein</fullName>
    </submittedName>
</protein>
<dbReference type="EMBL" id="NJGV01000004">
    <property type="protein sequence ID" value="OWY35876.1"/>
    <property type="molecule type" value="Genomic_DNA"/>
</dbReference>
<dbReference type="AlphaFoldDB" id="A0A225SXC1"/>
<accession>A0A225SXC1</accession>
<name>A0A225SXC1_9BURK</name>
<dbReference type="Proteomes" id="UP000214747">
    <property type="component" value="Unassembled WGS sequence"/>
</dbReference>
<dbReference type="RefSeq" id="WP_088754198.1">
    <property type="nucleotide sequence ID" value="NZ_JARJFG010000015.1"/>
</dbReference>
<reference evidence="1 2" key="1">
    <citation type="journal article" date="2010" name="Int. J. Syst. Evol. Microbiol.">
        <title>Reclassification of Herbaspirillum putei as a later heterotypic synonym of Herbaspirillum huttiense, with the description of H. huttiense subsp. huttiense subsp. nov. and H. huttiense subsp. putei subsp. nov., comb. nov., and description of Herbaspirillum aquaticum sp. nov.</title>
        <authorList>
            <person name="Dobritsa A.P."/>
            <person name="Reddy M.C."/>
            <person name="Samadpour M."/>
        </authorList>
    </citation>
    <scope>NUCLEOTIDE SEQUENCE [LARGE SCALE GENOMIC DNA]</scope>
    <source>
        <strain evidence="1 2">IEH 4430</strain>
    </source>
</reference>
<gene>
    <name evidence="1" type="ORF">CEJ45_05600</name>
</gene>
<sequence>MAHRQQNERKPAKGATRLVNFRLNEAEFEEATLLAQQTYRSRALFLRTMYLLGLQAYRRQHPAD</sequence>
<evidence type="ECO:0000313" key="2">
    <source>
        <dbReference type="Proteomes" id="UP000214747"/>
    </source>
</evidence>
<evidence type="ECO:0000313" key="1">
    <source>
        <dbReference type="EMBL" id="OWY35876.1"/>
    </source>
</evidence>
<proteinExistence type="predicted"/>
<keyword evidence="2" id="KW-1185">Reference proteome</keyword>
<comment type="caution">
    <text evidence="1">The sequence shown here is derived from an EMBL/GenBank/DDBJ whole genome shotgun (WGS) entry which is preliminary data.</text>
</comment>
<organism evidence="1 2">
    <name type="scientific">Herbaspirillum aquaticum</name>
    <dbReference type="NCBI Taxonomy" id="568783"/>
    <lineage>
        <taxon>Bacteria</taxon>
        <taxon>Pseudomonadati</taxon>
        <taxon>Pseudomonadota</taxon>
        <taxon>Betaproteobacteria</taxon>
        <taxon>Burkholderiales</taxon>
        <taxon>Oxalobacteraceae</taxon>
        <taxon>Herbaspirillum</taxon>
    </lineage>
</organism>